<dbReference type="InterPro" id="IPR036291">
    <property type="entry name" value="NAD(P)-bd_dom_sf"/>
</dbReference>
<dbReference type="InterPro" id="IPR002347">
    <property type="entry name" value="SDR_fam"/>
</dbReference>
<evidence type="ECO:0000313" key="3">
    <source>
        <dbReference type="EMBL" id="CUU56648.1"/>
    </source>
</evidence>
<dbReference type="CDD" id="cd05233">
    <property type="entry name" value="SDR_c"/>
    <property type="match status" value="1"/>
</dbReference>
<proteinExistence type="inferred from homology"/>
<organism evidence="3 4">
    <name type="scientific">Parafrankia irregularis</name>
    <dbReference type="NCBI Taxonomy" id="795642"/>
    <lineage>
        <taxon>Bacteria</taxon>
        <taxon>Bacillati</taxon>
        <taxon>Actinomycetota</taxon>
        <taxon>Actinomycetes</taxon>
        <taxon>Frankiales</taxon>
        <taxon>Frankiaceae</taxon>
        <taxon>Parafrankia</taxon>
    </lineage>
</organism>
<dbReference type="Gene3D" id="3.40.50.720">
    <property type="entry name" value="NAD(P)-binding Rossmann-like Domain"/>
    <property type="match status" value="1"/>
</dbReference>
<dbReference type="FunFam" id="3.40.50.720:FF:000084">
    <property type="entry name" value="Short-chain dehydrogenase reductase"/>
    <property type="match status" value="1"/>
</dbReference>
<dbReference type="RefSeq" id="WP_091277297.1">
    <property type="nucleotide sequence ID" value="NZ_FAOZ01000008.1"/>
</dbReference>
<dbReference type="SUPFAM" id="SSF51735">
    <property type="entry name" value="NAD(P)-binding Rossmann-fold domains"/>
    <property type="match status" value="1"/>
</dbReference>
<dbReference type="NCBIfam" id="NF005559">
    <property type="entry name" value="PRK07231.1"/>
    <property type="match status" value="1"/>
</dbReference>
<dbReference type="Proteomes" id="UP000198802">
    <property type="component" value="Unassembled WGS sequence"/>
</dbReference>
<gene>
    <name evidence="3" type="ORF">Ga0074812_108176</name>
</gene>
<evidence type="ECO:0000256" key="2">
    <source>
        <dbReference type="ARBA" id="ARBA00023002"/>
    </source>
</evidence>
<dbReference type="PANTHER" id="PTHR42760:SF124">
    <property type="entry name" value="SHORT-CHAIN DEHYDROGENASE_REDUCTASE"/>
    <property type="match status" value="1"/>
</dbReference>
<dbReference type="PRINTS" id="PR00081">
    <property type="entry name" value="GDHRDH"/>
</dbReference>
<reference evidence="4" key="1">
    <citation type="submission" date="2015-11" db="EMBL/GenBank/DDBJ databases">
        <authorList>
            <person name="Varghese N."/>
        </authorList>
    </citation>
    <scope>NUCLEOTIDE SEQUENCE [LARGE SCALE GENOMIC DNA]</scope>
    <source>
        <strain evidence="4">DSM 45899</strain>
    </source>
</reference>
<dbReference type="PANTHER" id="PTHR42760">
    <property type="entry name" value="SHORT-CHAIN DEHYDROGENASES/REDUCTASES FAMILY MEMBER"/>
    <property type="match status" value="1"/>
</dbReference>
<dbReference type="GO" id="GO:0016616">
    <property type="term" value="F:oxidoreductase activity, acting on the CH-OH group of donors, NAD or NADP as acceptor"/>
    <property type="evidence" value="ECO:0007669"/>
    <property type="project" value="TreeGrafter"/>
</dbReference>
<comment type="similarity">
    <text evidence="1">Belongs to the short-chain dehydrogenases/reductases (SDR) family.</text>
</comment>
<evidence type="ECO:0000313" key="4">
    <source>
        <dbReference type="Proteomes" id="UP000198802"/>
    </source>
</evidence>
<dbReference type="PRINTS" id="PR00080">
    <property type="entry name" value="SDRFAMILY"/>
</dbReference>
<evidence type="ECO:0000256" key="1">
    <source>
        <dbReference type="ARBA" id="ARBA00006484"/>
    </source>
</evidence>
<dbReference type="EMBL" id="FAOZ01000008">
    <property type="protein sequence ID" value="CUU56648.1"/>
    <property type="molecule type" value="Genomic_DNA"/>
</dbReference>
<keyword evidence="2" id="KW-0560">Oxidoreductase</keyword>
<keyword evidence="4" id="KW-1185">Reference proteome</keyword>
<dbReference type="Pfam" id="PF13561">
    <property type="entry name" value="adh_short_C2"/>
    <property type="match status" value="1"/>
</dbReference>
<sequence>MSLLADRTVVVTGAGAGIGRAIAQLFAQEGANIVCADLRREWAEGASAAIEAAGGTAIPAACDVADPDQVAAVVATAVATYGRLDVMVNNAGIASPRSGMTIEDHTVKDFDHLVAVNGRGVFNGCKEAVRQFKQQGGGGVIVNTGSIAGMISWGGVVYGATKGLVNQLTRALAAEVASDKIRVNAICPGGIWTNLAFAKGEEFRPPDEAEAKVLRSLHPIGEIITPEDCARAALYLACDLSTNVTGILLPVDGGYLTK</sequence>
<protein>
    <submittedName>
        <fullName evidence="3">NAD(P)-dependent dehydrogenase, short-chain alcohol dehydrogenase family</fullName>
    </submittedName>
</protein>
<accession>A0A0S4QP13</accession>
<dbReference type="AlphaFoldDB" id="A0A0S4QP13"/>
<name>A0A0S4QP13_9ACTN</name>